<evidence type="ECO:0000313" key="2">
    <source>
        <dbReference type="Proteomes" id="UP001431010"/>
    </source>
</evidence>
<name>A0ABY3R4P8_9BRAD</name>
<accession>A0ABY3R4P8</accession>
<gene>
    <name evidence="1" type="ORF">LQG66_23695</name>
</gene>
<evidence type="ECO:0000313" key="1">
    <source>
        <dbReference type="EMBL" id="UFZ02288.1"/>
    </source>
</evidence>
<organism evidence="1 2">
    <name type="scientific">Bradyrhizobium ontarionense</name>
    <dbReference type="NCBI Taxonomy" id="2898149"/>
    <lineage>
        <taxon>Bacteria</taxon>
        <taxon>Pseudomonadati</taxon>
        <taxon>Pseudomonadota</taxon>
        <taxon>Alphaproteobacteria</taxon>
        <taxon>Hyphomicrobiales</taxon>
        <taxon>Nitrobacteraceae</taxon>
        <taxon>Bradyrhizobium</taxon>
    </lineage>
</organism>
<keyword evidence="2" id="KW-1185">Reference proteome</keyword>
<reference evidence="1" key="1">
    <citation type="journal article" date="2024" name="Antonie Van Leeuwenhoek">
        <title>Bradyrhizobium ontarionense sp. nov., a novel bacterial symbiont isolated from Aeschynomene indica (Indian jointvetch), harbours photosynthesis, nitrogen fixation and nitrous oxide (N2O) reductase genes.</title>
        <authorList>
            <person name="Bromfield E.S.P."/>
            <person name="Cloutier S."/>
        </authorList>
    </citation>
    <scope>NUCLEOTIDE SEQUENCE</scope>
    <source>
        <strain evidence="1">A19</strain>
    </source>
</reference>
<sequence>MRTPLRVMLRLAIALLLSGLLLPGLLVTDRAEAQPAFPLSSGRAPFTATLSNVSPLAFGMDVGETSRVLDQPLIYLTGSPGNETFMALRDLGGSGLVPHHHRLFLKFRRGRLTGWKEDYGTNWMWR</sequence>
<dbReference type="RefSeq" id="WP_231318078.1">
    <property type="nucleotide sequence ID" value="NZ_CP088156.1"/>
</dbReference>
<protein>
    <submittedName>
        <fullName evidence="1">Uncharacterized protein</fullName>
    </submittedName>
</protein>
<proteinExistence type="predicted"/>
<dbReference type="EMBL" id="CP088156">
    <property type="protein sequence ID" value="UFZ02288.1"/>
    <property type="molecule type" value="Genomic_DNA"/>
</dbReference>
<dbReference type="Proteomes" id="UP001431010">
    <property type="component" value="Chromosome"/>
</dbReference>